<evidence type="ECO:0000313" key="4">
    <source>
        <dbReference type="Proteomes" id="UP001157418"/>
    </source>
</evidence>
<reference evidence="3 4" key="1">
    <citation type="submission" date="2022-01" db="EMBL/GenBank/DDBJ databases">
        <authorList>
            <person name="Xiong W."/>
            <person name="Schranz E."/>
        </authorList>
    </citation>
    <scope>NUCLEOTIDE SEQUENCE [LARGE SCALE GENOMIC DNA]</scope>
</reference>
<organism evidence="3 4">
    <name type="scientific">Lactuca virosa</name>
    <dbReference type="NCBI Taxonomy" id="75947"/>
    <lineage>
        <taxon>Eukaryota</taxon>
        <taxon>Viridiplantae</taxon>
        <taxon>Streptophyta</taxon>
        <taxon>Embryophyta</taxon>
        <taxon>Tracheophyta</taxon>
        <taxon>Spermatophyta</taxon>
        <taxon>Magnoliopsida</taxon>
        <taxon>eudicotyledons</taxon>
        <taxon>Gunneridae</taxon>
        <taxon>Pentapetalae</taxon>
        <taxon>asterids</taxon>
        <taxon>campanulids</taxon>
        <taxon>Asterales</taxon>
        <taxon>Asteraceae</taxon>
        <taxon>Cichorioideae</taxon>
        <taxon>Cichorieae</taxon>
        <taxon>Lactucinae</taxon>
        <taxon>Lactuca</taxon>
    </lineage>
</organism>
<evidence type="ECO:0000259" key="2">
    <source>
        <dbReference type="SMART" id="SM00256"/>
    </source>
</evidence>
<dbReference type="InterPro" id="IPR005174">
    <property type="entry name" value="KIB1-4_b-propeller"/>
</dbReference>
<proteinExistence type="predicted"/>
<comment type="caution">
    <text evidence="3">The sequence shown here is derived from an EMBL/GenBank/DDBJ whole genome shotgun (WGS) entry which is preliminary data.</text>
</comment>
<protein>
    <recommendedName>
        <fullName evidence="2">F-box domain-containing protein</fullName>
    </recommendedName>
</protein>
<evidence type="ECO:0000256" key="1">
    <source>
        <dbReference type="SAM" id="MobiDB-lite"/>
    </source>
</evidence>
<evidence type="ECO:0000313" key="3">
    <source>
        <dbReference type="EMBL" id="CAH1416119.1"/>
    </source>
</evidence>
<feature type="domain" description="F-box" evidence="2">
    <location>
        <begin position="390"/>
        <end position="430"/>
    </location>
</feature>
<dbReference type="SUPFAM" id="SSF81383">
    <property type="entry name" value="F-box domain"/>
    <property type="match status" value="2"/>
</dbReference>
<dbReference type="Proteomes" id="UP001157418">
    <property type="component" value="Unassembled WGS sequence"/>
</dbReference>
<sequence length="685" mass="78853">MTKTGSVSKSQNRGDGCSRKRSMTGGAAPWSDLDHHLLYLVMMQLGAFDFVAFSGVCKSWRSLALSNKTRFMASRPPISIWISEQGNKREYSLQDFDGKKFKMGIPKSTGKTCVGLSCGYLVLFGLKPREFWLMNPITRHGLRFPKVPRDLEPVPDEEEADEVRVTGKAEWDCVSSPSGIIDVHDFKGKIYAIDINSRLYELGLDPEPKLMLLKTKNILDSDMVFMEFVCSGENLYAVECFSFDEYQVHELDFGEMKWVSPNKKTMEEYAFFASDLKHSAVIKRELWFDSWLRLYKKRAYNYKSGNDMFFNADVWSGTSHKGNIVNAVRPGPEAYKMGGCAPSTQQLKFLFPRFQSGMTKTRSVSKSKNRGDGLGRKRFMTGATAPWSDLDHDLLYLVMMRLGALDFVAFRGVCKSWRSLALSNKSTFMKSRPPLKVWINEQGNKREYSLNDFDGREFKFRIPKSSGKTCVGLTCGYLVLFGLRPREFWLMNPITRHGFRFPKVPRDLEPDRDGIRAILVFSPSISAWVLVVLCRFLSEIWFSIAGTGSWSYVSAEEGIFDLHEFKGKIYAIDTDARLYELGLDPEPKLMLLKIKNVLDSDLRLPEIVCSGENFFFMENFWEYVYVVHELDFDEMKWVSPNEKTMDEYAFFVSELKHSAAIKRELWSDSWLPYYKKYAFSFWFSG</sequence>
<dbReference type="PANTHER" id="PTHR45463:SF8">
    <property type="entry name" value="OS09G0392200 PROTEIN"/>
    <property type="match status" value="1"/>
</dbReference>
<dbReference type="PANTHER" id="PTHR45463">
    <property type="entry name" value="OS09G0392200 PROTEIN"/>
    <property type="match status" value="1"/>
</dbReference>
<feature type="region of interest" description="Disordered" evidence="1">
    <location>
        <begin position="1"/>
        <end position="23"/>
    </location>
</feature>
<feature type="compositionally biased region" description="Polar residues" evidence="1">
    <location>
        <begin position="1"/>
        <end position="13"/>
    </location>
</feature>
<dbReference type="EMBL" id="CAKMRJ010000002">
    <property type="protein sequence ID" value="CAH1416119.1"/>
    <property type="molecule type" value="Genomic_DNA"/>
</dbReference>
<dbReference type="SMART" id="SM00256">
    <property type="entry name" value="FBOX"/>
    <property type="match status" value="2"/>
</dbReference>
<dbReference type="Gene3D" id="1.20.1280.50">
    <property type="match status" value="2"/>
</dbReference>
<dbReference type="Pfam" id="PF03478">
    <property type="entry name" value="Beta-prop_KIB1-4"/>
    <property type="match status" value="1"/>
</dbReference>
<dbReference type="CDD" id="cd09917">
    <property type="entry name" value="F-box_SF"/>
    <property type="match status" value="1"/>
</dbReference>
<gene>
    <name evidence="3" type="ORF">LVIROSA_LOCUS3906</name>
</gene>
<dbReference type="Pfam" id="PF00646">
    <property type="entry name" value="F-box"/>
    <property type="match status" value="2"/>
</dbReference>
<accession>A0AAU9LWD6</accession>
<dbReference type="AlphaFoldDB" id="A0AAU9LWD6"/>
<keyword evidence="4" id="KW-1185">Reference proteome</keyword>
<name>A0AAU9LWD6_9ASTR</name>
<feature type="domain" description="F-box" evidence="2">
    <location>
        <begin position="33"/>
        <end position="73"/>
    </location>
</feature>
<dbReference type="InterPro" id="IPR036047">
    <property type="entry name" value="F-box-like_dom_sf"/>
</dbReference>
<dbReference type="InterPro" id="IPR001810">
    <property type="entry name" value="F-box_dom"/>
</dbReference>